<feature type="compositionally biased region" description="Basic and acidic residues" evidence="2">
    <location>
        <begin position="938"/>
        <end position="952"/>
    </location>
</feature>
<feature type="domain" description="EF-hand" evidence="3">
    <location>
        <begin position="1426"/>
        <end position="1461"/>
    </location>
</feature>
<dbReference type="Pfam" id="PF26186">
    <property type="entry name" value="NPHP4_C2_3rd"/>
    <property type="match status" value="1"/>
</dbReference>
<feature type="compositionally biased region" description="Low complexity" evidence="2">
    <location>
        <begin position="3091"/>
        <end position="3103"/>
    </location>
</feature>
<dbReference type="Pfam" id="PF26189">
    <property type="entry name" value="Ig_NPHP4_2nd"/>
    <property type="match status" value="1"/>
</dbReference>
<dbReference type="PROSITE" id="PS00018">
    <property type="entry name" value="EF_HAND_1"/>
    <property type="match status" value="25"/>
</dbReference>
<feature type="domain" description="EF-hand" evidence="3">
    <location>
        <begin position="1690"/>
        <end position="1725"/>
    </location>
</feature>
<keyword evidence="1" id="KW-0106">Calcium</keyword>
<feature type="region of interest" description="Disordered" evidence="2">
    <location>
        <begin position="2390"/>
        <end position="2601"/>
    </location>
</feature>
<feature type="region of interest" description="Disordered" evidence="2">
    <location>
        <begin position="2139"/>
        <end position="2204"/>
    </location>
</feature>
<evidence type="ECO:0000256" key="2">
    <source>
        <dbReference type="SAM" id="MobiDB-lite"/>
    </source>
</evidence>
<gene>
    <name evidence="5" type="primary">Aste57867_17057</name>
    <name evidence="4" type="ORF">As57867_016999</name>
    <name evidence="5" type="ORF">ASTE57867_17057</name>
</gene>
<reference evidence="4" key="2">
    <citation type="submission" date="2019-06" db="EMBL/GenBank/DDBJ databases">
        <title>Genomics analysis of Aphanomyces spp. identifies a new class of oomycete effector associated with host adaptation.</title>
        <authorList>
            <person name="Gaulin E."/>
        </authorList>
    </citation>
    <scope>NUCLEOTIDE SEQUENCE</scope>
    <source>
        <strain evidence="4">CBS 578.67</strain>
    </source>
</reference>
<dbReference type="Pfam" id="PF26187">
    <property type="entry name" value="Ig_NPHP4_4th"/>
    <property type="match status" value="1"/>
</dbReference>
<feature type="domain" description="EF-hand" evidence="3">
    <location>
        <begin position="1193"/>
        <end position="1228"/>
    </location>
</feature>
<dbReference type="InterPro" id="IPR058688">
    <property type="entry name" value="Ig_NPHP4_2nd"/>
</dbReference>
<evidence type="ECO:0000256" key="1">
    <source>
        <dbReference type="ARBA" id="ARBA00022837"/>
    </source>
</evidence>
<dbReference type="OrthoDB" id="313446at2759"/>
<feature type="region of interest" description="Disordered" evidence="2">
    <location>
        <begin position="1858"/>
        <end position="1896"/>
    </location>
</feature>
<feature type="domain" description="EF-hand" evidence="3">
    <location>
        <begin position="1463"/>
        <end position="1498"/>
    </location>
</feature>
<dbReference type="CDD" id="cd00051">
    <property type="entry name" value="EFh"/>
    <property type="match status" value="10"/>
</dbReference>
<organism evidence="5 6">
    <name type="scientific">Aphanomyces stellatus</name>
    <dbReference type="NCBI Taxonomy" id="120398"/>
    <lineage>
        <taxon>Eukaryota</taxon>
        <taxon>Sar</taxon>
        <taxon>Stramenopiles</taxon>
        <taxon>Oomycota</taxon>
        <taxon>Saprolegniomycetes</taxon>
        <taxon>Saprolegniales</taxon>
        <taxon>Verrucalvaceae</taxon>
        <taxon>Aphanomyces</taxon>
    </lineage>
</organism>
<feature type="region of interest" description="Disordered" evidence="2">
    <location>
        <begin position="2809"/>
        <end position="2850"/>
    </location>
</feature>
<dbReference type="Pfam" id="PF26190">
    <property type="entry name" value="Ig_NPHP4_1st"/>
    <property type="match status" value="1"/>
</dbReference>
<dbReference type="GO" id="GO:0005509">
    <property type="term" value="F:calcium ion binding"/>
    <property type="evidence" value="ECO:0007669"/>
    <property type="project" value="InterPro"/>
</dbReference>
<sequence length="3732" mass="406590">MPGEPLQSKPPTSYPSSPSRAQGAPSPGIQHSSGQRSLEPPTRAAAASPGYGARPAAVQVPQPAATVAAPRPVAASPTRSTAPTTPYGAPSPSKGSSSTQPTSSKPTIKPAPKNGPVAASPGQESTGAFAAPVRRKSSLKAITMLKKPKVPTSLQGKRGSELWHEREKAFERFRKDNIVMPVPEGVHAPARVSKVSGYCIDLHAVKNWPEQLEGSILMYGVQLTFFHSLTRRFFGNTWLSPEIPDSAGRKPGGADVSIQISVAFLSDVVDANCVAVVELVAYEKDPVSLLTLASHGCGWALLPMFGQKMLATTKETLAVTVFQGTPRNLWVVPQSDWQHQEKVPGCKLLYHVRAYEPLTKVHTFLRKNEIVSSLDRIPGLKADNLVGIPKVNAVFQLPREIATAEEFALTVTTLRAFVHLREELEANLIERLHKTRKAVYRDVESLTGEVATRVLKVALHNGRCFRTRQHTVPLKCEHGSNTLAAVGDVVKLKGYSLSPLFAVVVVLQYTVHFRLIWPKHIKAKSEKEPLPTEDVVVVTLGARALVPSDGKKFYYHDRSSVGRDHVADEDDHLHVELLSGTKARPYSDNVIYTPPVWNNSVKAGKMEDTFASCDVELLVEGASLSSFDEDEAPATTTTTATEPLEHDRDKWIRELYQKAQLDAALARTLQAPLNSPPRKLAPPPRALEFTDALTTVVSDDPTPTHELSRASKSLLTRHGFYDAVTTSVAEPRPSTKPPVAATKSIGAELQDGMNLLDIQIQFAALRTMAVPSSSPPASVFFTFQFYTFEPTRTERLVVTPTQAPGTFLLCRDHAKKPSLALHFEVHTTKHCPLEAAAFASYLLTKPLVVDVWDGDSLLHLGSLSIPLHVLMRQGLRVKKHHAEYEVVRRSDLDHASTTTMTLGAVQILLANFAAQSTPCPATVVRPHQDPASGNWRFAKPDNQRDNDDERTIAKGPKHRVRARPLADTNEELRQLLIQHHFNDPSSTSSTSTRRPRHMQRGHSDATSITKDEIDRLCARFQSHATRNNRLDAQALLALLSMRAPPAATKSALELTDDLRDAFLAAFARGVDFRTMFETLDGDGDGVVTTTEFLDGLRRLGPEFAAVAPASVRACIAAFDANGDSRINYVEFLAFLHKKLHLSLRQELQAIFTRAVANGTDVAALFRQLDTSRDGQLSFREFEMALKHVGFRVSDRRQFDAFCHSLDDDGNGTISYMEFIRHMGLETQAQDAVLSTLQAILKRTVAKGIDIVELFHHMDADGSGSVSYAEFMHVLSDLDLDKSLTSAMLQEIVLRVDKDKSGSIDVGEFLAFANVPHDAAKLIQRRLARILARAADQGVSVRDAFTQFDQDGSGLVSAMEFEATLKALACPLAPLEVALVLSKCDADHDGQVSYEEFLAFVFGSDTRAVLAKPATTQLTTLFHEAAAKGIDLGQCFAHFDKDGSREITADEFVQALLELGFEDTSADAIRAVVETLDADHDGKINFDEFMALATPRTRARQDVPPVKLFKMLHKAMDDGVDVESAFAHFDKAGTGAVSHADFTSALRELGSTPWSKADMDAIFKQLDKDGSGSVSLKEFQTFLQITPATRFRALLVKAQAEGVALEHSFGHFSPTHDGLDVAALQAGLVRLQFQDVTPADVQTLFRTINASKSGWISIQELAAFVGTTKGSTKPTKTPIEKLKALLLRAQEQGVDIHASFAHFDKDGNGTISYDEFDAAMQQLKFDDLSAADVVSIRNTLDKDHSGAISLDEFTQLYGGPLKKTPSSSGIQKPPAHLEKLKELLAKAQAQGIDVGEAFAQFDTDGNGAVSYAEFDATMAKLGFEDLTRDELGEIHAALDKAQHGSISLEDFKSLYAKPATTASKPPPLAKTPSLGGKKGSKQADEGATESATTATDEATPIARLRDLLVRAKAQGIDVDQAFAHFDADGNGAITHDEFNQALRLLQFDDVTEADMAAMCAALDKDKGGSISLDEFKAIYADGPKAKPPSRPPLTKKPSKESAEGASDGEKKGESSSSDADKKNKPPPGSKPWLAKKASSKKAQVPTPLETLGALLRRAQDAGIDIGQAFAHFDADGNGTITHVEFNAAIQTLQLEGLTDSDMESMRDALDKDKSGTISMDEFRKLYAATTTPASVKVDKDKTEGAMPNGQAAPPMEKKSSKSKIHATVEDEAMTEDKPKKKPSKGYVLEEGQAKTTAGDETAKPTPLGKLRQCLLKLQATGANVDQVFANADATSSGGMSYTDFDAVLFELNVDVLSDADIVAVREALDMDMQGVIPLAALQQVYAEAGPAKGAAAKEDFEPTSKQETPVDKLRRLLGDAKSNGADVARAFGSFASAEGSISYTDFDAGLLELGLDELTEAEIVAVREALDGDKSGVLLLAKLAELWTDMKPNSRADGTAPTLEKKRASVVATGNDDSTEGDAKKQPSMSKQPTASGSSKEEASENEPKKVGVEDETKKGPPLKKQATAMSSQGDESESDTKKGVQDSESSDEKKEDTNTRPIAKGDDSKSDTTAAKGADASKEEQTPARTKAKGEKTTNEEAKPAKTKAGPPLKQPAKRPSTLGKKPGKGESDNEIKDLFAESDQESKSHAVNEDAPDDGPTAKLRELLLRAKASGVNIDQAFAHFDKDGNGMISHDEFNTGIAELKLDDLSAGEIEAIRTGLDKDKSGSISLVEFKKLYALPKAKAIKDAKPKPWLAKKGAKSVAQGSGNATVVTKEVDQPPALLKLRELLLRAKESGVDIAAAFAHFDVDGDGIITSDEFHDGLKALNVELAADEVTQIQTALDRDKSGAVSLVEFKKLYETTAAAPSTAARKPVARPTAKEKACESESNAKAGKHPSQVARSKSATTTPMEQLGAILTLAREKGVDVDAAFAHFDTNGDGTITHAEFGHALKELGVDKLSTAQVDDIVHAMDKDKSGTISLHEFKRLYDGAPPAALPQKAKGAMSGSESESTTQSAVTRRRVSTKQPDVAALLETLTELLRRAQAKGVDVHQSFAHFDKDGNGAVSFAEFEAALQGLQLNQFKGDDVRALCQALDKDGGGSISLAEFRKLYDVVPPLRRLPSSTSAGGKASASTRNATTPRSAKADDPSAADSSWTASSAVKSPNACGNPRVATTSRAKDECDDAPSSEYRFSTEPETRVLELKVRKAAIAALARGVPAGPLLAKYTQKPTGEVLRVDFVQFLMELGLSVIDDLGSGGYVCDAPLMHDKVYARQLERLRQYRQRNNRSTSKAQRELVQAASMTNTARAPRHGTAHVDAFVAQKNKMLQVVQYYRDGHKKSLIHALLRDHVTTTMHVYPRFGSMLFFELRVRNPYGHAERFRIEWHDPELLLVTDSTEWQYYRDHVPSCVDDGDREPTDVERDMIDEMHELLLEGGDAVSLPFRLVTLHVHKQKRTVPVYVKSVAHGHVISVFQVHVEPLSFVVHRTFRFYHASGGILRRCLKLLGDVQDDEDDRSNQDGKVDKFVACPDASVVVETKPIEHKHMPQEIFIKYRVGEYPSSGEFYLVLYEDMYHARLYEIWRVIVQSMLRLDLHASMGQGVQNELIIKGDTMPRRVRCYSSQPQEVHFNPDRIFQLQPHAFNRIEVHFCSMHVCTSQILVNLVDVDSHDLVGSWLLNTTTTEPVVTKVFDVSLPLGVPVLKKISYRNPWEDDRLFILRTNDQSVMKPREPKLHLRGNADGFLRLAFAPHSVPCTKKAYLFINDGTDQNEECLLLHLTWSDEYHRHGDQHH</sequence>
<feature type="compositionally biased region" description="Basic and acidic residues" evidence="2">
    <location>
        <begin position="2568"/>
        <end position="2593"/>
    </location>
</feature>
<dbReference type="InterPro" id="IPR018247">
    <property type="entry name" value="EF_Hand_1_Ca_BS"/>
</dbReference>
<feature type="region of interest" description="Disordered" evidence="2">
    <location>
        <begin position="978"/>
        <end position="1006"/>
    </location>
</feature>
<dbReference type="EMBL" id="VJMH01006021">
    <property type="protein sequence ID" value="KAF0691786.1"/>
    <property type="molecule type" value="Genomic_DNA"/>
</dbReference>
<dbReference type="FunFam" id="1.10.238.10:FF:000001">
    <property type="entry name" value="Calmodulin 1"/>
    <property type="match status" value="1"/>
</dbReference>
<keyword evidence="6" id="KW-1185">Reference proteome</keyword>
<feature type="compositionally biased region" description="Polar residues" evidence="2">
    <location>
        <begin position="2949"/>
        <end position="2960"/>
    </location>
</feature>
<feature type="domain" description="EF-hand" evidence="3">
    <location>
        <begin position="1788"/>
        <end position="1823"/>
    </location>
</feature>
<accession>A0A485L781</accession>
<dbReference type="InterPro" id="IPR058685">
    <property type="entry name" value="Ig_NPHP4_4th"/>
</dbReference>
<dbReference type="Gene3D" id="1.10.238.10">
    <property type="entry name" value="EF-hand"/>
    <property type="match status" value="14"/>
</dbReference>
<feature type="domain" description="EF-hand" evidence="3">
    <location>
        <begin position="3025"/>
        <end position="3060"/>
    </location>
</feature>
<dbReference type="Pfam" id="PF13499">
    <property type="entry name" value="EF-hand_7"/>
    <property type="match status" value="13"/>
</dbReference>
<evidence type="ECO:0000259" key="3">
    <source>
        <dbReference type="PROSITE" id="PS50222"/>
    </source>
</evidence>
<feature type="domain" description="EF-hand" evidence="3">
    <location>
        <begin position="1245"/>
        <end position="1280"/>
    </location>
</feature>
<proteinExistence type="predicted"/>
<dbReference type="PANTHER" id="PTHR31043">
    <property type="entry name" value="NEPHROCYSTIN-4"/>
    <property type="match status" value="1"/>
</dbReference>
<feature type="domain" description="EF-hand" evidence="3">
    <location>
        <begin position="1371"/>
        <end position="1406"/>
    </location>
</feature>
<feature type="domain" description="EF-hand" evidence="3">
    <location>
        <begin position="2865"/>
        <end position="2900"/>
    </location>
</feature>
<feature type="region of interest" description="Disordered" evidence="2">
    <location>
        <begin position="1"/>
        <end position="133"/>
    </location>
</feature>
<protein>
    <submittedName>
        <fullName evidence="5">Aste57867_17057 protein</fullName>
    </submittedName>
</protein>
<feature type="region of interest" description="Disordered" evidence="2">
    <location>
        <begin position="3064"/>
        <end position="3136"/>
    </location>
</feature>
<feature type="domain" description="EF-hand" evidence="3">
    <location>
        <begin position="2096"/>
        <end position="2131"/>
    </location>
</feature>
<feature type="compositionally biased region" description="Basic and acidic residues" evidence="2">
    <location>
        <begin position="1996"/>
        <end position="2022"/>
    </location>
</feature>
<feature type="region of interest" description="Disordered" evidence="2">
    <location>
        <begin position="2938"/>
        <end position="2964"/>
    </location>
</feature>
<feature type="domain" description="EF-hand" evidence="3">
    <location>
        <begin position="1067"/>
        <end position="1102"/>
    </location>
</feature>
<feature type="compositionally biased region" description="Low complexity" evidence="2">
    <location>
        <begin position="3065"/>
        <end position="3077"/>
    </location>
</feature>
<dbReference type="Pfam" id="PF13202">
    <property type="entry name" value="EF-hand_5"/>
    <property type="match status" value="1"/>
</dbReference>
<feature type="compositionally biased region" description="Low complexity" evidence="2">
    <location>
        <begin position="1887"/>
        <end position="1896"/>
    </location>
</feature>
<dbReference type="PROSITE" id="PS50222">
    <property type="entry name" value="EF_HAND_2"/>
    <property type="match status" value="24"/>
</dbReference>
<feature type="domain" description="EF-hand" evidence="3">
    <location>
        <begin position="1516"/>
        <end position="1551"/>
    </location>
</feature>
<evidence type="ECO:0000313" key="5">
    <source>
        <dbReference type="EMBL" id="VFT93818.1"/>
    </source>
</evidence>
<feature type="domain" description="EF-hand" evidence="3">
    <location>
        <begin position="2059"/>
        <end position="2094"/>
    </location>
</feature>
<dbReference type="EMBL" id="CAADRA010006042">
    <property type="protein sequence ID" value="VFT93818.1"/>
    <property type="molecule type" value="Genomic_DNA"/>
</dbReference>
<name>A0A485L781_9STRA</name>
<feature type="compositionally biased region" description="Basic and acidic residues" evidence="2">
    <location>
        <begin position="2438"/>
        <end position="2458"/>
    </location>
</feature>
<dbReference type="InterPro" id="IPR002048">
    <property type="entry name" value="EF_hand_dom"/>
</dbReference>
<dbReference type="InterPro" id="IPR011992">
    <property type="entry name" value="EF-hand-dom_pair"/>
</dbReference>
<feature type="domain" description="EF-hand" evidence="3">
    <location>
        <begin position="2902"/>
        <end position="2937"/>
    </location>
</feature>
<dbReference type="InterPro" id="IPR058687">
    <property type="entry name" value="Ig_NPHP4_1st"/>
</dbReference>
<feature type="region of interest" description="Disordered" evidence="2">
    <location>
        <begin position="924"/>
        <end position="960"/>
    </location>
</feature>
<feature type="compositionally biased region" description="Low complexity" evidence="2">
    <location>
        <begin position="53"/>
        <end position="110"/>
    </location>
</feature>
<feature type="domain" description="EF-hand" evidence="3">
    <location>
        <begin position="2614"/>
        <end position="2649"/>
    </location>
</feature>
<feature type="domain" description="EF-hand" evidence="3">
    <location>
        <begin position="1283"/>
        <end position="1318"/>
    </location>
</feature>
<feature type="domain" description="EF-hand" evidence="3">
    <location>
        <begin position="1912"/>
        <end position="1947"/>
    </location>
</feature>
<feature type="domain" description="EF-hand" evidence="3">
    <location>
        <begin position="1335"/>
        <end position="1370"/>
    </location>
</feature>
<dbReference type="InterPro" id="IPR058686">
    <property type="entry name" value="Ig_NPHP4_3rd"/>
</dbReference>
<dbReference type="Proteomes" id="UP000332933">
    <property type="component" value="Unassembled WGS sequence"/>
</dbReference>
<feature type="compositionally biased region" description="Basic and acidic residues" evidence="2">
    <location>
        <begin position="2519"/>
        <end position="2544"/>
    </location>
</feature>
<evidence type="ECO:0000313" key="4">
    <source>
        <dbReference type="EMBL" id="KAF0691786.1"/>
    </source>
</evidence>
<dbReference type="GO" id="GO:0005856">
    <property type="term" value="C:cytoskeleton"/>
    <property type="evidence" value="ECO:0007669"/>
    <property type="project" value="InterPro"/>
</dbReference>
<dbReference type="SUPFAM" id="SSF47473">
    <property type="entry name" value="EF-hand"/>
    <property type="match status" value="8"/>
</dbReference>
<feature type="domain" description="EF-hand" evidence="3">
    <location>
        <begin position="1156"/>
        <end position="1191"/>
    </location>
</feature>
<dbReference type="Pfam" id="PF26015">
    <property type="entry name" value="Ig_NPH4_3rd"/>
    <property type="match status" value="1"/>
</dbReference>
<feature type="domain" description="EF-hand" evidence="3">
    <location>
        <begin position="2737"/>
        <end position="2772"/>
    </location>
</feature>
<feature type="domain" description="EF-hand" evidence="3">
    <location>
        <begin position="1553"/>
        <end position="1588"/>
    </location>
</feature>
<feature type="domain" description="EF-hand" evidence="3">
    <location>
        <begin position="1106"/>
        <end position="1141"/>
    </location>
</feature>
<feature type="region of interest" description="Disordered" evidence="2">
    <location>
        <begin position="1980"/>
        <end position="2043"/>
    </location>
</feature>
<dbReference type="GO" id="GO:0097730">
    <property type="term" value="C:non-motile cilium"/>
    <property type="evidence" value="ECO:0007669"/>
    <property type="project" value="InterPro"/>
</dbReference>
<dbReference type="PANTHER" id="PTHR31043:SF3">
    <property type="entry name" value="NEPHROCYSTIN-4"/>
    <property type="match status" value="1"/>
</dbReference>
<dbReference type="SMART" id="SM00054">
    <property type="entry name" value="EFh"/>
    <property type="match status" value="30"/>
</dbReference>
<feature type="compositionally biased region" description="Basic and acidic residues" evidence="2">
    <location>
        <begin position="2478"/>
        <end position="2510"/>
    </location>
</feature>
<evidence type="ECO:0000313" key="6">
    <source>
        <dbReference type="Proteomes" id="UP000332933"/>
    </source>
</evidence>
<reference evidence="5 6" key="1">
    <citation type="submission" date="2019-03" db="EMBL/GenBank/DDBJ databases">
        <authorList>
            <person name="Gaulin E."/>
            <person name="Dumas B."/>
        </authorList>
    </citation>
    <scope>NUCLEOTIDE SEQUENCE [LARGE SCALE GENOMIC DNA]</scope>
    <source>
        <strain evidence="5">CBS 568.67</strain>
    </source>
</reference>
<feature type="domain" description="EF-hand" evidence="3">
    <location>
        <begin position="1949"/>
        <end position="1984"/>
    </location>
</feature>
<dbReference type="InterPro" id="IPR058765">
    <property type="entry name" value="NPHP4_C2-like"/>
</dbReference>
<feature type="domain" description="EF-hand" evidence="3">
    <location>
        <begin position="2988"/>
        <end position="3023"/>
    </location>
</feature>
<dbReference type="GO" id="GO:0090090">
    <property type="term" value="P:negative regulation of canonical Wnt signaling pathway"/>
    <property type="evidence" value="ECO:0007669"/>
    <property type="project" value="InterPro"/>
</dbReference>
<dbReference type="InterPro" id="IPR029775">
    <property type="entry name" value="NPHP4"/>
</dbReference>
<feature type="compositionally biased region" description="Polar residues" evidence="2">
    <location>
        <begin position="2426"/>
        <end position="2437"/>
    </location>
</feature>
<feature type="compositionally biased region" description="Low complexity" evidence="2">
    <location>
        <begin position="9"/>
        <end position="19"/>
    </location>
</feature>